<feature type="compositionally biased region" description="Low complexity" evidence="3">
    <location>
        <begin position="248"/>
        <end position="258"/>
    </location>
</feature>
<dbReference type="Proteomes" id="UP000694419">
    <property type="component" value="Unplaced"/>
</dbReference>
<dbReference type="AlphaFoldDB" id="A0A8C3KLC7"/>
<reference evidence="5" key="1">
    <citation type="submission" date="2025-08" db="UniProtKB">
        <authorList>
            <consortium name="Ensembl"/>
        </authorList>
    </citation>
    <scope>IDENTIFICATION</scope>
</reference>
<keyword evidence="6" id="KW-1185">Reference proteome</keyword>
<keyword evidence="2" id="KW-0694">RNA-binding</keyword>
<accession>A0A8C3KLC7</accession>
<feature type="region of interest" description="Disordered" evidence="3">
    <location>
        <begin position="464"/>
        <end position="496"/>
    </location>
</feature>
<proteinExistence type="predicted"/>
<sequence length="629" mass="65847">MGMGGEGVLEVGGAPPDTPEELLVLYFESRRRSGGGPVRSCQRLGTLFFLTFESPQDAERVLSQPLHRLGGATLQVRPAPPWDPHRLLLEGLDPRTPPEELEPPLGALLGRERGGCRGAAGGVGAGGSRAVGLPGMTSPPVLVLAELAAARCWEGGPGVSLLRAPRVPGVLVRAAAPVLSPDLLELYFENRRSGGGSVGGVRVLPGGTAAIVTFQDPAGEGGRGRGGSGTLPPHPWASCWGGGGGSTEGETPPQGETSPLDETPQPGTAPPGEVTPPPDTAPAPPGDVAHPPDVSPPAPTAPLPGEPPAAFPGGDGDTAPPGWWQEVGGPWGAQEEVLVPAEPGALRFLQRHHQELLGSIPPEVSLLPLEGGDVVGFRVRGEPGRCRGAAEFLQSLLGSVGARGVTLRFPGVARFLAGPAPPWHWLTGMVPRGQSGPAKAWCDRDGAMGPRCATLCRTGAHQVPRPAGLEAPGLWDDDDGEEEEVEEVEEEEDDEDEVRLLPLPEDSEEFRDTVTFFYETLEELHSRISIVKVGAGGVGVGVGGDTRAQTPPLWRRQSPPTRRCPPPPAGGEAGAPAAVPAVPAEEGERGAGLPPRRPPRETPLPRHHPRLQPRHLPPRLRPRLLRQER</sequence>
<dbReference type="InterPro" id="IPR035979">
    <property type="entry name" value="RBD_domain_sf"/>
</dbReference>
<feature type="compositionally biased region" description="Pro residues" evidence="3">
    <location>
        <begin position="267"/>
        <end position="285"/>
    </location>
</feature>
<dbReference type="Gene3D" id="3.30.70.330">
    <property type="match status" value="2"/>
</dbReference>
<evidence type="ECO:0000313" key="6">
    <source>
        <dbReference type="Proteomes" id="UP000694419"/>
    </source>
</evidence>
<feature type="region of interest" description="Disordered" evidence="3">
    <location>
        <begin position="214"/>
        <end position="329"/>
    </location>
</feature>
<dbReference type="GO" id="GO:0003723">
    <property type="term" value="F:RNA binding"/>
    <property type="evidence" value="ECO:0007669"/>
    <property type="project" value="UniProtKB-UniRule"/>
</dbReference>
<dbReference type="PANTHER" id="PTHR13037">
    <property type="entry name" value="FORMIN"/>
    <property type="match status" value="1"/>
</dbReference>
<dbReference type="CDD" id="cd12547">
    <property type="entry name" value="RRM1_2_PAR10"/>
    <property type="match status" value="1"/>
</dbReference>
<evidence type="ECO:0000256" key="2">
    <source>
        <dbReference type="PROSITE-ProRule" id="PRU00176"/>
    </source>
</evidence>
<dbReference type="Pfam" id="PF23085">
    <property type="entry name" value="RRM_PARP14_3"/>
    <property type="match status" value="2"/>
</dbReference>
<evidence type="ECO:0000256" key="1">
    <source>
        <dbReference type="ARBA" id="ARBA00022581"/>
    </source>
</evidence>
<dbReference type="PANTHER" id="PTHR13037:SF24">
    <property type="entry name" value="POLYCOMB PROTEIN PCL-RELATED"/>
    <property type="match status" value="1"/>
</dbReference>
<evidence type="ECO:0000259" key="4">
    <source>
        <dbReference type="PROSITE" id="PS50102"/>
    </source>
</evidence>
<feature type="compositionally biased region" description="Pro residues" evidence="3">
    <location>
        <begin position="293"/>
        <end position="310"/>
    </location>
</feature>
<dbReference type="Ensembl" id="ENSCPGT00000027264.1">
    <property type="protein sequence ID" value="ENSCPGP00000024952.1"/>
    <property type="gene ID" value="ENSCPGG00000017188.1"/>
</dbReference>
<evidence type="ECO:0000313" key="5">
    <source>
        <dbReference type="Ensembl" id="ENSCPGP00000024952.1"/>
    </source>
</evidence>
<feature type="region of interest" description="Disordered" evidence="3">
    <location>
        <begin position="541"/>
        <end position="629"/>
    </location>
</feature>
<dbReference type="InterPro" id="IPR000504">
    <property type="entry name" value="RRM_dom"/>
</dbReference>
<evidence type="ECO:0000256" key="3">
    <source>
        <dbReference type="SAM" id="MobiDB-lite"/>
    </source>
</evidence>
<dbReference type="SUPFAM" id="SSF54928">
    <property type="entry name" value="RNA-binding domain, RBD"/>
    <property type="match status" value="1"/>
</dbReference>
<dbReference type="PROSITE" id="PS50102">
    <property type="entry name" value="RRM"/>
    <property type="match status" value="1"/>
</dbReference>
<name>A0A8C3KLC7_9CHAR</name>
<dbReference type="InterPro" id="IPR034464">
    <property type="entry name" value="PAR10_RRM1_2"/>
</dbReference>
<feature type="compositionally biased region" description="Acidic residues" evidence="3">
    <location>
        <begin position="475"/>
        <end position="496"/>
    </location>
</feature>
<dbReference type="InterPro" id="IPR012677">
    <property type="entry name" value="Nucleotide-bd_a/b_plait_sf"/>
</dbReference>
<keyword evidence="1" id="KW-0945">Host-virus interaction</keyword>
<protein>
    <recommendedName>
        <fullName evidence="4">RRM domain-containing protein</fullName>
    </recommendedName>
</protein>
<feature type="compositionally biased region" description="Low complexity" evidence="3">
    <location>
        <begin position="574"/>
        <end position="584"/>
    </location>
</feature>
<feature type="domain" description="RRM" evidence="4">
    <location>
        <begin position="7"/>
        <end position="81"/>
    </location>
</feature>
<feature type="compositionally biased region" description="Basic residues" evidence="3">
    <location>
        <begin position="605"/>
        <end position="629"/>
    </location>
</feature>
<feature type="compositionally biased region" description="Gly residues" evidence="3">
    <location>
        <begin position="219"/>
        <end position="229"/>
    </location>
</feature>
<reference evidence="5" key="2">
    <citation type="submission" date="2025-09" db="UniProtKB">
        <authorList>
            <consortium name="Ensembl"/>
        </authorList>
    </citation>
    <scope>IDENTIFICATION</scope>
</reference>
<organism evidence="5 6">
    <name type="scientific">Calidris pygmaea</name>
    <name type="common">Spoon-billed sandpiper</name>
    <dbReference type="NCBI Taxonomy" id="425635"/>
    <lineage>
        <taxon>Eukaryota</taxon>
        <taxon>Metazoa</taxon>
        <taxon>Chordata</taxon>
        <taxon>Craniata</taxon>
        <taxon>Vertebrata</taxon>
        <taxon>Euteleostomi</taxon>
        <taxon>Archelosauria</taxon>
        <taxon>Archosauria</taxon>
        <taxon>Dinosauria</taxon>
        <taxon>Saurischia</taxon>
        <taxon>Theropoda</taxon>
        <taxon>Coelurosauria</taxon>
        <taxon>Aves</taxon>
        <taxon>Neognathae</taxon>
        <taxon>Neoaves</taxon>
        <taxon>Charadriiformes</taxon>
        <taxon>Scolopacidae</taxon>
        <taxon>Calidris</taxon>
    </lineage>
</organism>